<keyword evidence="3" id="KW-1185">Reference proteome</keyword>
<dbReference type="Proteomes" id="UP000253934">
    <property type="component" value="Unassembled WGS sequence"/>
</dbReference>
<reference evidence="2" key="1">
    <citation type="submission" date="2018-04" db="EMBL/GenBank/DDBJ databases">
        <title>Draft genome sequence of the Candidatus Spirobacillus cienkowskii, a pathogen of freshwater Daphnia species, reconstructed from hemolymph metagenomic reads.</title>
        <authorList>
            <person name="Bresciani L."/>
            <person name="Lemos L.N."/>
            <person name="Wale N."/>
            <person name="Lin J.Y."/>
            <person name="Fernandes G.R."/>
            <person name="Duffy M.A."/>
            <person name="Rodrigues J.M."/>
        </authorList>
    </citation>
    <scope>NUCLEOTIDE SEQUENCE [LARGE SCALE GENOMIC DNA]</scope>
    <source>
        <strain evidence="2">Binning01</strain>
    </source>
</reference>
<keyword evidence="1" id="KW-0472">Membrane</keyword>
<evidence type="ECO:0000313" key="3">
    <source>
        <dbReference type="Proteomes" id="UP000253934"/>
    </source>
</evidence>
<dbReference type="EMBL" id="QOVW01000059">
    <property type="protein sequence ID" value="RDB36526.1"/>
    <property type="molecule type" value="Genomic_DNA"/>
</dbReference>
<keyword evidence="1" id="KW-0812">Transmembrane</keyword>
<feature type="transmembrane region" description="Helical" evidence="1">
    <location>
        <begin position="12"/>
        <end position="35"/>
    </location>
</feature>
<comment type="caution">
    <text evidence="2">The sequence shown here is derived from an EMBL/GenBank/DDBJ whole genome shotgun (WGS) entry which is preliminary data.</text>
</comment>
<name>A0A369KZA0_9BACT</name>
<accession>A0A369KZA0</accession>
<proteinExistence type="predicted"/>
<protein>
    <submittedName>
        <fullName evidence="2">Uncharacterized protein</fullName>
    </submittedName>
</protein>
<organism evidence="2 3">
    <name type="scientific">Spirobacillus cienkowskii</name>
    <dbReference type="NCBI Taxonomy" id="495820"/>
    <lineage>
        <taxon>Bacteria</taxon>
        <taxon>Pseudomonadati</taxon>
        <taxon>Bdellovibrionota</taxon>
        <taxon>Oligoflexia</taxon>
        <taxon>Silvanigrellales</taxon>
        <taxon>Spirobacillus</taxon>
    </lineage>
</organism>
<keyword evidence="1" id="KW-1133">Transmembrane helix</keyword>
<dbReference type="RefSeq" id="WP_338637167.1">
    <property type="nucleotide sequence ID" value="NZ_CP146516.1"/>
</dbReference>
<dbReference type="AlphaFoldDB" id="A0A369KZA0"/>
<sequence>MKMLSYNITQLLVKFFNYFYLSAFLLNITANNYIYAQENLIQQYDNIKKISENLESNESDKTSESKSKPVNKPGNMFDRLFGRVCSVQFLVQQNANHNSAIISEIAVVYNQKTLEKFSSLTNQDWFSADSVIAKQLKNSSDVQILHFELTPDYENNSYLIDINSGAAGAFLFNRLYNNLNLPPITINPYKNLIISFYESGINYKQD</sequence>
<gene>
    <name evidence="2" type="ORF">DCC88_04420</name>
</gene>
<evidence type="ECO:0000256" key="1">
    <source>
        <dbReference type="SAM" id="Phobius"/>
    </source>
</evidence>
<evidence type="ECO:0000313" key="2">
    <source>
        <dbReference type="EMBL" id="RDB36526.1"/>
    </source>
</evidence>